<keyword evidence="5" id="KW-0413">Isomerase</keyword>
<feature type="domain" description="Fumarylacetoacetase-like C-terminal" evidence="3">
    <location>
        <begin position="73"/>
        <end position="244"/>
    </location>
</feature>
<dbReference type="PANTHER" id="PTHR42796">
    <property type="entry name" value="FUMARYLACETOACETATE HYDROLASE DOMAIN-CONTAINING PROTEIN 2A-RELATED"/>
    <property type="match status" value="1"/>
</dbReference>
<dbReference type="InterPro" id="IPR051121">
    <property type="entry name" value="FAH"/>
</dbReference>
<evidence type="ECO:0000313" key="5">
    <source>
        <dbReference type="EMBL" id="GEC14080.1"/>
    </source>
</evidence>
<organism evidence="5 6">
    <name type="scientific">Glutamicibacter nicotianae</name>
    <name type="common">Arthrobacter nicotianae</name>
    <dbReference type="NCBI Taxonomy" id="37929"/>
    <lineage>
        <taxon>Bacteria</taxon>
        <taxon>Bacillati</taxon>
        <taxon>Actinomycetota</taxon>
        <taxon>Actinomycetes</taxon>
        <taxon>Micrococcales</taxon>
        <taxon>Micrococcaceae</taxon>
        <taxon>Glutamicibacter</taxon>
    </lineage>
</organism>
<evidence type="ECO:0000313" key="6">
    <source>
        <dbReference type="Proteomes" id="UP000316242"/>
    </source>
</evidence>
<sequence>MRIARVNTEEGSTYAVLLNNEWHHIDSPFAESLVYSGPVTPVMGAQLLAPVRPSVIVGIGHNHAGTGHALPIQAWHKSVHTLANPGDEIAARREAGIVNIEGELAVVIGKRSANLTRENAYSHVLGYTIANDVTNADQGRVDERLFQSKGGINYTPVGPWIETEIEDPDGISIEVTVNDRIEAQSGTFNLPSSVLDCLVYVTKWVSLEPGDIVMTGAPGTAVAVDPGDQVAITLKGIGTLTNSVI</sequence>
<comment type="similarity">
    <text evidence="1">Belongs to the FAH family.</text>
</comment>
<evidence type="ECO:0000259" key="3">
    <source>
        <dbReference type="Pfam" id="PF01557"/>
    </source>
</evidence>
<protein>
    <submittedName>
        <fullName evidence="5">2-hydroxyhepta-2,4-diene-1,7-dioate isomerase</fullName>
    </submittedName>
</protein>
<dbReference type="PANTHER" id="PTHR42796:SF4">
    <property type="entry name" value="FUMARYLACETOACETATE HYDROLASE DOMAIN-CONTAINING PROTEIN 2A"/>
    <property type="match status" value="1"/>
</dbReference>
<dbReference type="InterPro" id="IPR018833">
    <property type="entry name" value="Rv2993c-like_N"/>
</dbReference>
<reference evidence="5 6" key="1">
    <citation type="submission" date="2019-06" db="EMBL/GenBank/DDBJ databases">
        <title>Whole genome shotgun sequence of Glutamicibacter nicotianae NBRC 14234.</title>
        <authorList>
            <person name="Hosoyama A."/>
            <person name="Uohara A."/>
            <person name="Ohji S."/>
            <person name="Ichikawa N."/>
        </authorList>
    </citation>
    <scope>NUCLEOTIDE SEQUENCE [LARGE SCALE GENOMIC DNA]</scope>
    <source>
        <strain evidence="5 6">NBRC 14234</strain>
    </source>
</reference>
<dbReference type="RefSeq" id="WP_141359324.1">
    <property type="nucleotide sequence ID" value="NZ_BAAAWM010000001.1"/>
</dbReference>
<comment type="caution">
    <text evidence="5">The sequence shown here is derived from an EMBL/GenBank/DDBJ whole genome shotgun (WGS) entry which is preliminary data.</text>
</comment>
<dbReference type="GO" id="GO:0016853">
    <property type="term" value="F:isomerase activity"/>
    <property type="evidence" value="ECO:0007669"/>
    <property type="project" value="UniProtKB-KW"/>
</dbReference>
<dbReference type="Proteomes" id="UP000316242">
    <property type="component" value="Unassembled WGS sequence"/>
</dbReference>
<feature type="domain" description="Rv2993c-like N-terminal" evidence="4">
    <location>
        <begin position="1"/>
        <end position="50"/>
    </location>
</feature>
<dbReference type="InterPro" id="IPR036663">
    <property type="entry name" value="Fumarylacetoacetase_C_sf"/>
</dbReference>
<evidence type="ECO:0000259" key="4">
    <source>
        <dbReference type="Pfam" id="PF10370"/>
    </source>
</evidence>
<keyword evidence="6" id="KW-1185">Reference proteome</keyword>
<keyword evidence="2" id="KW-0479">Metal-binding</keyword>
<gene>
    <name evidence="5" type="ORF">ANI01nite_32830</name>
</gene>
<dbReference type="InterPro" id="IPR011234">
    <property type="entry name" value="Fumarylacetoacetase-like_C"/>
</dbReference>
<accession>A0ABQ0RQN7</accession>
<name>A0ABQ0RQN7_GLUNI</name>
<dbReference type="SUPFAM" id="SSF56529">
    <property type="entry name" value="FAH"/>
    <property type="match status" value="1"/>
</dbReference>
<proteinExistence type="inferred from homology"/>
<dbReference type="EMBL" id="BJNE01000030">
    <property type="protein sequence ID" value="GEC14080.1"/>
    <property type="molecule type" value="Genomic_DNA"/>
</dbReference>
<evidence type="ECO:0000256" key="1">
    <source>
        <dbReference type="ARBA" id="ARBA00010211"/>
    </source>
</evidence>
<evidence type="ECO:0000256" key="2">
    <source>
        <dbReference type="ARBA" id="ARBA00022723"/>
    </source>
</evidence>
<dbReference type="Pfam" id="PF01557">
    <property type="entry name" value="FAA_hydrolase"/>
    <property type="match status" value="1"/>
</dbReference>
<dbReference type="Gene3D" id="3.90.850.10">
    <property type="entry name" value="Fumarylacetoacetase-like, C-terminal domain"/>
    <property type="match status" value="1"/>
</dbReference>
<dbReference type="Pfam" id="PF10370">
    <property type="entry name" value="Rv2993c-like_N"/>
    <property type="match status" value="1"/>
</dbReference>